<sequence length="139" mass="15482">MGPRTSSCQCQQSESRRHFPRSPEAGQVDHADCLHPQPGEPLWCAKIGAITFASLNPTDIPSRDILSLLTSENRFRRAGSQSFSIHSEIVSLSCNSFLKIETFHPSGKLRRCRYNVASRPQLLCCSFPTMMGCIPLNCK</sequence>
<evidence type="ECO:0000313" key="3">
    <source>
        <dbReference type="Proteomes" id="UP000234681"/>
    </source>
</evidence>
<accession>A6HNW0</accession>
<reference evidence="3" key="1">
    <citation type="submission" date="2005-09" db="EMBL/GenBank/DDBJ databases">
        <authorList>
            <person name="Mural R.J."/>
            <person name="Li P.W."/>
            <person name="Adams M.D."/>
            <person name="Amanatides P.G."/>
            <person name="Baden-Tillson H."/>
            <person name="Barnstead M."/>
            <person name="Chin S.H."/>
            <person name="Dew I."/>
            <person name="Evans C.A."/>
            <person name="Ferriera S."/>
            <person name="Flanigan M."/>
            <person name="Fosler C."/>
            <person name="Glodek A."/>
            <person name="Gu Z."/>
            <person name="Holt R.A."/>
            <person name="Jennings D."/>
            <person name="Kraft C.L."/>
            <person name="Lu F."/>
            <person name="Nguyen T."/>
            <person name="Nusskern D.R."/>
            <person name="Pfannkoch C.M."/>
            <person name="Sitter C."/>
            <person name="Sutton G.G."/>
            <person name="Venter J.C."/>
            <person name="Wang Z."/>
            <person name="Woodage T."/>
            <person name="Zheng X.H."/>
            <person name="Zhong F."/>
        </authorList>
    </citation>
    <scope>NUCLEOTIDE SEQUENCE [LARGE SCALE GENOMIC DNA]</scope>
    <source>
        <strain>BN</strain>
        <strain evidence="3">Sprague-Dawley</strain>
    </source>
</reference>
<evidence type="ECO:0000256" key="1">
    <source>
        <dbReference type="SAM" id="MobiDB-lite"/>
    </source>
</evidence>
<evidence type="ECO:0000313" key="2">
    <source>
        <dbReference type="EMBL" id="EDL79711.1"/>
    </source>
</evidence>
<organism evidence="2 3">
    <name type="scientific">Rattus norvegicus</name>
    <name type="common">Rat</name>
    <dbReference type="NCBI Taxonomy" id="10116"/>
    <lineage>
        <taxon>Eukaryota</taxon>
        <taxon>Metazoa</taxon>
        <taxon>Chordata</taxon>
        <taxon>Craniata</taxon>
        <taxon>Vertebrata</taxon>
        <taxon>Euteleostomi</taxon>
        <taxon>Mammalia</taxon>
        <taxon>Eutheria</taxon>
        <taxon>Euarchontoglires</taxon>
        <taxon>Glires</taxon>
        <taxon>Rodentia</taxon>
        <taxon>Myomorpha</taxon>
        <taxon>Muroidea</taxon>
        <taxon>Muridae</taxon>
        <taxon>Murinae</taxon>
        <taxon>Rattus</taxon>
    </lineage>
</organism>
<dbReference type="EMBL" id="CH473949">
    <property type="protein sequence ID" value="EDL79711.1"/>
    <property type="molecule type" value="Genomic_DNA"/>
</dbReference>
<dbReference type="AlphaFoldDB" id="A6HNW0"/>
<feature type="compositionally biased region" description="Low complexity" evidence="1">
    <location>
        <begin position="1"/>
        <end position="13"/>
    </location>
</feature>
<gene>
    <name evidence="2" type="ORF">rCG_27007</name>
</gene>
<dbReference type="Proteomes" id="UP000234681">
    <property type="component" value="Chromosome 3"/>
</dbReference>
<protein>
    <submittedName>
        <fullName evidence="2">RCG27007, isoform CRA_a</fullName>
    </submittedName>
</protein>
<proteinExistence type="predicted"/>
<feature type="region of interest" description="Disordered" evidence="1">
    <location>
        <begin position="1"/>
        <end position="31"/>
    </location>
</feature>
<name>A6HNW0_RAT</name>